<name>A0A1J0WGI3_9RHOB</name>
<dbReference type="EMBL" id="CP018076">
    <property type="protein sequence ID" value="APE43418.1"/>
    <property type="molecule type" value="Genomic_DNA"/>
</dbReference>
<gene>
    <name evidence="1" type="ORF">BOO69_08305</name>
</gene>
<sequence>MTFFPAGFDPRDDRVALLDLVEVDTPDGPGRFLIGVDGVFRDVDGNQWIGSQLVAVNGLKSAIDGIAPEGTATLSYFQDPEAANLIAQLRALGSDYIAGRKITFYVQPLQSMSEFYAPTLPPVQWMQRVMKNTAFAAQGALDRSISLTFEAWSEYRRSARRIAMNTEGHARLTGAPNPSLEFAPTVDFQEEKLFG</sequence>
<dbReference type="OrthoDB" id="7865603at2"/>
<proteinExistence type="predicted"/>
<dbReference type="STRING" id="1917485.BOO69_08305"/>
<evidence type="ECO:0000313" key="2">
    <source>
        <dbReference type="Proteomes" id="UP000181897"/>
    </source>
</evidence>
<dbReference type="RefSeq" id="WP_071971749.1">
    <property type="nucleotide sequence ID" value="NZ_CP018076.1"/>
</dbReference>
<organism evidence="1 2">
    <name type="scientific">Sulfitobacter alexandrii</name>
    <dbReference type="NCBI Taxonomy" id="1917485"/>
    <lineage>
        <taxon>Bacteria</taxon>
        <taxon>Pseudomonadati</taxon>
        <taxon>Pseudomonadota</taxon>
        <taxon>Alphaproteobacteria</taxon>
        <taxon>Rhodobacterales</taxon>
        <taxon>Roseobacteraceae</taxon>
        <taxon>Sulfitobacter</taxon>
    </lineage>
</organism>
<accession>A0A1J0WGI3</accession>
<protein>
    <submittedName>
        <fullName evidence="1">Uncharacterized protein</fullName>
    </submittedName>
</protein>
<evidence type="ECO:0000313" key="1">
    <source>
        <dbReference type="EMBL" id="APE43418.1"/>
    </source>
</evidence>
<keyword evidence="2" id="KW-1185">Reference proteome</keyword>
<reference evidence="1 2" key="1">
    <citation type="submission" date="2016-11" db="EMBL/GenBank/DDBJ databases">
        <title>Complete genome sequence of Sulfitobacter sp. AM1-D1, a toxic bacteria associated with marine dinoflagellate Alexandrium minutum in East China Sea.</title>
        <authorList>
            <person name="Yang Q."/>
            <person name="Zhang X."/>
            <person name="Tian X."/>
        </authorList>
    </citation>
    <scope>NUCLEOTIDE SEQUENCE [LARGE SCALE GENOMIC DNA]</scope>
    <source>
        <strain evidence="1 2">AM1-D1</strain>
    </source>
</reference>
<dbReference type="AlphaFoldDB" id="A0A1J0WGI3"/>
<dbReference type="KEGG" id="suam:BOO69_08305"/>
<dbReference type="Proteomes" id="UP000181897">
    <property type="component" value="Chromosome"/>
</dbReference>